<evidence type="ECO:0000256" key="1">
    <source>
        <dbReference type="ARBA" id="ARBA00004275"/>
    </source>
</evidence>
<dbReference type="VEuPathDB" id="FungiDB:H310_12868"/>
<dbReference type="GO" id="GO:0005777">
    <property type="term" value="C:peroxisome"/>
    <property type="evidence" value="ECO:0007669"/>
    <property type="project" value="UniProtKB-SubCell"/>
</dbReference>
<keyword evidence="3" id="KW-0560">Oxidoreductase</keyword>
<dbReference type="InterPro" id="IPR003033">
    <property type="entry name" value="SCP2_sterol-bd_dom"/>
</dbReference>
<dbReference type="InterPro" id="IPR036291">
    <property type="entry name" value="NAD(P)-bd_dom_sf"/>
</dbReference>
<dbReference type="GO" id="GO:0016491">
    <property type="term" value="F:oxidoreductase activity"/>
    <property type="evidence" value="ECO:0007669"/>
    <property type="project" value="UniProtKB-KW"/>
</dbReference>
<evidence type="ECO:0000313" key="7">
    <source>
        <dbReference type="Proteomes" id="UP000285060"/>
    </source>
</evidence>
<dbReference type="AlphaFoldDB" id="A0A3R7CSV2"/>
<proteinExistence type="inferred from homology"/>
<reference evidence="6 7" key="1">
    <citation type="submission" date="2018-08" db="EMBL/GenBank/DDBJ databases">
        <title>Aphanomyces genome sequencing and annotation.</title>
        <authorList>
            <person name="Minardi D."/>
            <person name="Oidtmann B."/>
            <person name="Van Der Giezen M."/>
            <person name="Studholme D.J."/>
        </authorList>
    </citation>
    <scope>NUCLEOTIDE SEQUENCE [LARGE SCALE GENOMIC DNA]</scope>
    <source>
        <strain evidence="6 7">NJM0002</strain>
    </source>
</reference>
<comment type="subcellular location">
    <subcellularLocation>
        <location evidence="1">Peroxisome</location>
    </subcellularLocation>
</comment>
<evidence type="ECO:0000259" key="5">
    <source>
        <dbReference type="Pfam" id="PF02036"/>
    </source>
</evidence>
<comment type="similarity">
    <text evidence="2">Belongs to the short-chain dehydrogenases/reductases (SDR) family.</text>
</comment>
<dbReference type="InterPro" id="IPR036527">
    <property type="entry name" value="SCP2_sterol-bd_dom_sf"/>
</dbReference>
<evidence type="ECO:0000256" key="4">
    <source>
        <dbReference type="ARBA" id="ARBA00023140"/>
    </source>
</evidence>
<dbReference type="Gene3D" id="3.30.1050.10">
    <property type="entry name" value="SCP2 sterol-binding domain"/>
    <property type="match status" value="1"/>
</dbReference>
<dbReference type="InterPro" id="IPR051687">
    <property type="entry name" value="Peroxisomal_Beta-Oxidation"/>
</dbReference>
<keyword evidence="7" id="KW-1185">Reference proteome</keyword>
<keyword evidence="4" id="KW-0576">Peroxisome</keyword>
<organism evidence="6 7">
    <name type="scientific">Aphanomyces invadans</name>
    <dbReference type="NCBI Taxonomy" id="157072"/>
    <lineage>
        <taxon>Eukaryota</taxon>
        <taxon>Sar</taxon>
        <taxon>Stramenopiles</taxon>
        <taxon>Oomycota</taxon>
        <taxon>Saprolegniomycetes</taxon>
        <taxon>Saprolegniales</taxon>
        <taxon>Verrucalvaceae</taxon>
        <taxon>Aphanomyces</taxon>
    </lineage>
</organism>
<evidence type="ECO:0000313" key="6">
    <source>
        <dbReference type="EMBL" id="RHY18065.1"/>
    </source>
</evidence>
<dbReference type="Pfam" id="PF02036">
    <property type="entry name" value="SCP2"/>
    <property type="match status" value="1"/>
</dbReference>
<dbReference type="PRINTS" id="PR00081">
    <property type="entry name" value="GDHRDH"/>
</dbReference>
<feature type="domain" description="SCP2" evidence="5">
    <location>
        <begin position="363"/>
        <end position="451"/>
    </location>
</feature>
<sequence length="461" mass="50050">MNKHLLSEECPCCPAIAKILRMAFLRFDGQVAVVTGAGGGLGQEWARALYARGATCVLVDIDPRVLQLVKPAVTSDAKWECVVANCANEKSGRQVIENVLTTHGRVDILIHASTQVQDAAFRKMTRSQWDAVLENDLTSAFTMTRAVWSSMRQQNYGRILLCTSASGLYGNFGQVIGIWGLTKALSVEGRKYKIAINAIAAVAGTSLTQSGKLSPVFTFHASFQLHCQHVRGIFIPLWSPVMPDDVYLRLKPEYTAPIVVYLCHASSSENGGVFETGGAWVGKLRLQRSQGAGFPLVVTPEVVAAAWDQVVDFSAPAYPASTQESFEPMLHNVNHPPEALHTPQSKAVVAVFHRLRQTLAKLTTPLRPSGGHLQWTIGTATYSLSLATNEVVVVDDSNAAATTADLTLETTEHDFLDLVAGTLRLQQALAGNKLKMRGDMKLAMRLQPLLKLFQGSATSKL</sequence>
<dbReference type="Gene3D" id="3.40.50.720">
    <property type="entry name" value="NAD(P)-binding Rossmann-like Domain"/>
    <property type="match status" value="1"/>
</dbReference>
<evidence type="ECO:0000256" key="3">
    <source>
        <dbReference type="ARBA" id="ARBA00023002"/>
    </source>
</evidence>
<dbReference type="PANTHER" id="PTHR45024:SF2">
    <property type="entry name" value="SCP2 DOMAIN-CONTAINING PROTEIN"/>
    <property type="match status" value="1"/>
</dbReference>
<dbReference type="Proteomes" id="UP000285060">
    <property type="component" value="Unassembled WGS sequence"/>
</dbReference>
<gene>
    <name evidence="6" type="ORF">DYB32_010442</name>
</gene>
<dbReference type="Pfam" id="PF00106">
    <property type="entry name" value="adh_short"/>
    <property type="match status" value="1"/>
</dbReference>
<evidence type="ECO:0000256" key="2">
    <source>
        <dbReference type="ARBA" id="ARBA00006484"/>
    </source>
</evidence>
<dbReference type="PANTHER" id="PTHR45024">
    <property type="entry name" value="DEHYDROGENASES, SHORT CHAIN"/>
    <property type="match status" value="1"/>
</dbReference>
<dbReference type="SUPFAM" id="SSF51735">
    <property type="entry name" value="NAD(P)-binding Rossmann-fold domains"/>
    <property type="match status" value="1"/>
</dbReference>
<name>A0A3R7CSV2_9STRA</name>
<dbReference type="EMBL" id="QUSY01003297">
    <property type="protein sequence ID" value="RHY18065.1"/>
    <property type="molecule type" value="Genomic_DNA"/>
</dbReference>
<dbReference type="SUPFAM" id="SSF55718">
    <property type="entry name" value="SCP-like"/>
    <property type="match status" value="1"/>
</dbReference>
<dbReference type="InterPro" id="IPR002347">
    <property type="entry name" value="SDR_fam"/>
</dbReference>
<comment type="caution">
    <text evidence="6">The sequence shown here is derived from an EMBL/GenBank/DDBJ whole genome shotgun (WGS) entry which is preliminary data.</text>
</comment>
<protein>
    <recommendedName>
        <fullName evidence="5">SCP2 domain-containing protein</fullName>
    </recommendedName>
</protein>
<accession>A0A3R7CSV2</accession>
<dbReference type="Gene3D" id="1.10.287.4290">
    <property type="match status" value="1"/>
</dbReference>